<dbReference type="EMBL" id="NKXS01000498">
    <property type="protein sequence ID" value="PIN23822.1"/>
    <property type="molecule type" value="Genomic_DNA"/>
</dbReference>
<organism evidence="2 3">
    <name type="scientific">Handroanthus impetiginosus</name>
    <dbReference type="NCBI Taxonomy" id="429701"/>
    <lineage>
        <taxon>Eukaryota</taxon>
        <taxon>Viridiplantae</taxon>
        <taxon>Streptophyta</taxon>
        <taxon>Embryophyta</taxon>
        <taxon>Tracheophyta</taxon>
        <taxon>Spermatophyta</taxon>
        <taxon>Magnoliopsida</taxon>
        <taxon>eudicotyledons</taxon>
        <taxon>Gunneridae</taxon>
        <taxon>Pentapetalae</taxon>
        <taxon>asterids</taxon>
        <taxon>lamiids</taxon>
        <taxon>Lamiales</taxon>
        <taxon>Bignoniaceae</taxon>
        <taxon>Crescentiina</taxon>
        <taxon>Tabebuia alliance</taxon>
        <taxon>Handroanthus</taxon>
    </lineage>
</organism>
<dbReference type="Pfam" id="PF14291">
    <property type="entry name" value="DUF4371"/>
    <property type="match status" value="1"/>
</dbReference>
<feature type="domain" description="DUF4371" evidence="1">
    <location>
        <begin position="2"/>
        <end position="111"/>
    </location>
</feature>
<sequence>MILRKAPKNNQLCYSTVQKEILRTCAIETAKVIIKDLNSDYFSILVDKSYDVSYKEQMAIVFRYVDRRGFVMERFIGILYVHDTSALSLKGSIDSLLTQHSLSISYIRGISKKCDEVAGVVNLVSAMLNVVWASFKRRDELRDAQILKVQKALEVGELQSGRGLNQELGLARPSDIHWGSYFKSFVNFILLFASIIDEQDIVNAMLLVGVAKKQLQMTRDTGWDSLIDFVSTFCIKLDIEIPKFDSFNVFQGKSKRKVADCTVLHHYCVEIFYKVIDWKLQELNNQFMRWHLTYCMLENYIVDAGSENIRFSSLNGIGDLSKKLVETKKHLVYSH</sequence>
<dbReference type="PANTHER" id="PTHR11697">
    <property type="entry name" value="GENERAL TRANSCRIPTION FACTOR 2-RELATED ZINC FINGER PROTEIN"/>
    <property type="match status" value="1"/>
</dbReference>
<dbReference type="STRING" id="429701.A0A2G9I231"/>
<reference evidence="3" key="1">
    <citation type="journal article" date="2018" name="Gigascience">
        <title>Genome assembly of the Pink Ipe (Handroanthus impetiginosus, Bignoniaceae), a highly valued, ecologically keystone Neotropical timber forest tree.</title>
        <authorList>
            <person name="Silva-Junior O.B."/>
            <person name="Grattapaglia D."/>
            <person name="Novaes E."/>
            <person name="Collevatti R.G."/>
        </authorList>
    </citation>
    <scope>NUCLEOTIDE SEQUENCE [LARGE SCALE GENOMIC DNA]</scope>
    <source>
        <strain evidence="3">cv. UFG-1</strain>
    </source>
</reference>
<keyword evidence="3" id="KW-1185">Reference proteome</keyword>
<accession>A0A2G9I231</accession>
<evidence type="ECO:0000259" key="1">
    <source>
        <dbReference type="Pfam" id="PF14291"/>
    </source>
</evidence>
<gene>
    <name evidence="2" type="ORF">CDL12_03457</name>
</gene>
<dbReference type="PANTHER" id="PTHR11697:SF230">
    <property type="entry name" value="ZINC FINGER, MYM DOMAIN CONTAINING 1"/>
    <property type="match status" value="1"/>
</dbReference>
<dbReference type="OrthoDB" id="1217029at2759"/>
<dbReference type="Proteomes" id="UP000231279">
    <property type="component" value="Unassembled WGS sequence"/>
</dbReference>
<dbReference type="InterPro" id="IPR055298">
    <property type="entry name" value="AtLOH3-like"/>
</dbReference>
<dbReference type="AlphaFoldDB" id="A0A2G9I231"/>
<dbReference type="InterPro" id="IPR025398">
    <property type="entry name" value="DUF4371"/>
</dbReference>
<proteinExistence type="predicted"/>
<evidence type="ECO:0000313" key="2">
    <source>
        <dbReference type="EMBL" id="PIN23822.1"/>
    </source>
</evidence>
<name>A0A2G9I231_9LAMI</name>
<protein>
    <recommendedName>
        <fullName evidence="1">DUF4371 domain-containing protein</fullName>
    </recommendedName>
</protein>
<evidence type="ECO:0000313" key="3">
    <source>
        <dbReference type="Proteomes" id="UP000231279"/>
    </source>
</evidence>
<comment type="caution">
    <text evidence="2">The sequence shown here is derived from an EMBL/GenBank/DDBJ whole genome shotgun (WGS) entry which is preliminary data.</text>
</comment>